<dbReference type="OMA" id="IIVWSCF"/>
<dbReference type="PANTHER" id="PTHR14344:SF3">
    <property type="entry name" value="WD REPEAT-CONTAINING PROTEIN 6"/>
    <property type="match status" value="1"/>
</dbReference>
<dbReference type="InterPro" id="IPR001680">
    <property type="entry name" value="WD40_rpt"/>
</dbReference>
<evidence type="ECO:0000256" key="3">
    <source>
        <dbReference type="ARBA" id="ARBA00022574"/>
    </source>
</evidence>
<evidence type="ECO:0000313" key="9">
    <source>
        <dbReference type="Proteomes" id="UP000054383"/>
    </source>
</evidence>
<evidence type="ECO:0000313" key="8">
    <source>
        <dbReference type="EMBL" id="CRG89998.1"/>
    </source>
</evidence>
<keyword evidence="9" id="KW-1185">Reference proteome</keyword>
<evidence type="ECO:0000256" key="6">
    <source>
        <dbReference type="ARBA" id="ARBA00038255"/>
    </source>
</evidence>
<dbReference type="Pfam" id="PF00400">
    <property type="entry name" value="WD40"/>
    <property type="match status" value="1"/>
</dbReference>
<keyword evidence="4" id="KW-0819">tRNA processing</keyword>
<evidence type="ECO:0000256" key="7">
    <source>
        <dbReference type="PROSITE-ProRule" id="PRU00221"/>
    </source>
</evidence>
<organism evidence="8 9">
    <name type="scientific">Talaromyces islandicus</name>
    <name type="common">Penicillium islandicum</name>
    <dbReference type="NCBI Taxonomy" id="28573"/>
    <lineage>
        <taxon>Eukaryota</taxon>
        <taxon>Fungi</taxon>
        <taxon>Dikarya</taxon>
        <taxon>Ascomycota</taxon>
        <taxon>Pezizomycotina</taxon>
        <taxon>Eurotiomycetes</taxon>
        <taxon>Eurotiomycetidae</taxon>
        <taxon>Eurotiales</taxon>
        <taxon>Trichocomaceae</taxon>
        <taxon>Talaromyces</taxon>
        <taxon>Talaromyces sect. Islandici</taxon>
    </lineage>
</organism>
<dbReference type="SUPFAM" id="SSF50969">
    <property type="entry name" value="YVTN repeat-like/Quinoprotein amine dehydrogenase"/>
    <property type="match status" value="1"/>
</dbReference>
<dbReference type="AlphaFoldDB" id="A0A0U1M330"/>
<evidence type="ECO:0000256" key="4">
    <source>
        <dbReference type="ARBA" id="ARBA00022694"/>
    </source>
</evidence>
<comment type="subcellular location">
    <subcellularLocation>
        <location evidence="1">Cytoplasm</location>
    </subcellularLocation>
</comment>
<dbReference type="InterPro" id="IPR015943">
    <property type="entry name" value="WD40/YVTN_repeat-like_dom_sf"/>
</dbReference>
<dbReference type="Gene3D" id="2.130.10.10">
    <property type="entry name" value="YVTN repeat-like/Quinoprotein amine dehydrogenase"/>
    <property type="match status" value="3"/>
</dbReference>
<dbReference type="Proteomes" id="UP000054383">
    <property type="component" value="Unassembled WGS sequence"/>
</dbReference>
<dbReference type="PANTHER" id="PTHR14344">
    <property type="entry name" value="WD REPEAT PROTEIN"/>
    <property type="match status" value="1"/>
</dbReference>
<dbReference type="InterPro" id="IPR036322">
    <property type="entry name" value="WD40_repeat_dom_sf"/>
</dbReference>
<protein>
    <submittedName>
        <fullName evidence="8">Uncharacterized protein</fullName>
    </submittedName>
</protein>
<dbReference type="InterPro" id="IPR051973">
    <property type="entry name" value="tRNA_Anticodon_Mtase-Reg"/>
</dbReference>
<reference evidence="8 9" key="1">
    <citation type="submission" date="2015-04" db="EMBL/GenBank/DDBJ databases">
        <authorList>
            <person name="Syromyatnikov M.Y."/>
            <person name="Popov V.N."/>
        </authorList>
    </citation>
    <scope>NUCLEOTIDE SEQUENCE [LARGE SCALE GENOMIC DNA]</scope>
    <source>
        <strain evidence="8">WF-38-12</strain>
    </source>
</reference>
<dbReference type="SMART" id="SM00320">
    <property type="entry name" value="WD40"/>
    <property type="match status" value="7"/>
</dbReference>
<comment type="similarity">
    <text evidence="6">Belongs to the WD repeat WDR6 family.</text>
</comment>
<keyword evidence="5" id="KW-0677">Repeat</keyword>
<dbReference type="GO" id="GO:0030488">
    <property type="term" value="P:tRNA methylation"/>
    <property type="evidence" value="ECO:0007669"/>
    <property type="project" value="TreeGrafter"/>
</dbReference>
<dbReference type="STRING" id="28573.A0A0U1M330"/>
<evidence type="ECO:0000256" key="2">
    <source>
        <dbReference type="ARBA" id="ARBA00022490"/>
    </source>
</evidence>
<sequence>MSLSLEHLDGCVPVTGLKAIQYGALSLVLRGQGQFASVIDARDGKLLSRVRVFRRNNIHGFMIDESRRHDQTKVDILVWGGQSLRILSISTHDDQTTLVHETAEYVAPDWVYDICASNVDDTLAFAYAITGHNSLLSVHSVDTPDSRYRRAIRLKRVVTGVKSTLYSANVVALSPSHILMAAGTVFGEIIVWSCFREQDPKNSTNGTSSSIHHFFTGHDGSVFGVSISEEIVLAAGKKPTRLLASCSDDRTVRVWNISDCFYATSADASAYSTDDGFALRSTGFGSTAPVNIAGGSEIAVAKEWGHVSRIWGVYFLPIRDTVTRKVNLVSRGEDATCQLWRVDLKPQASRETRYDLRNISILNHHVVIYTGGGDGGISAFELDYFGKAADDIQLPDDSPYNSRTMVKFAHSRTSNVPRLFTFVSKDSLITVSETGAVQVGTVDFLSSGQFEAKPRVTWQNMAVEEDLRSVASIAALPSREIALIGSSSRCAIETGEDLDAFDTSARDLFYIEFGENGDHQTRRIRISIPAKFEVTVATAFCHDKYLALGGKGGALLVYKLDFQADSLEYFFCNYRAQDKDKNILRCILPIDDPDSRTGYILSGGQDGRFCVHRLVQSTEGTAEIRLVHQALTPFPHIEGAYFDVKTGDLMLMGGKGVSFILWNETTQTEVMVLECGGARRILDFMPSPDILGSGIFAWNHQRALHVLVADSVPSRPLRIGSHGRELKSLAVGYRRDESSNTLMPYIASVGEDTAIRISVPALSEITTATTTTSGDNKWNPLHCLRVMTHHVTGLQQVQWSADARFLFSSGGREEFFVWRIRSVPRLGLAALREGVCPRESLDLELRVMSFDVLRLETTKVGAERFLVALVYSNSTVKVFLYTSYSGCGTFDLLLRGTYSSNCLTEVHFVEIGSTRFLVTGATDGYIAFWPLTSITPLIDSGDDTTTESSIEFSIHHAIHTSSIKSLETRKLSASCQLLVSGGDDNSLSVTTFQINSGKPIITTVSVPNAHASAITAIKILDVATVRNDQSGSAGVVVNVASSGNDQRVKLWRIRIDNTKQAAEEAIRVSLDVDWYCAVADIAAMDVMEMPSTNSNAKERVLVVAGVGMEMLRLVPPS</sequence>
<gene>
    <name evidence="8" type="ORF">PISL3812_07039</name>
</gene>
<dbReference type="SUPFAM" id="SSF50978">
    <property type="entry name" value="WD40 repeat-like"/>
    <property type="match status" value="2"/>
</dbReference>
<accession>A0A0U1M330</accession>
<feature type="repeat" description="WD" evidence="7">
    <location>
        <begin position="215"/>
        <end position="258"/>
    </location>
</feature>
<dbReference type="PROSITE" id="PS00678">
    <property type="entry name" value="WD_REPEATS_1"/>
    <property type="match status" value="1"/>
</dbReference>
<keyword evidence="2" id="KW-0963">Cytoplasm</keyword>
<dbReference type="OrthoDB" id="5594999at2759"/>
<evidence type="ECO:0000256" key="5">
    <source>
        <dbReference type="ARBA" id="ARBA00022737"/>
    </source>
</evidence>
<keyword evidence="3 7" id="KW-0853">WD repeat</keyword>
<dbReference type="InterPro" id="IPR011044">
    <property type="entry name" value="Quino_amine_DH_bsu"/>
</dbReference>
<dbReference type="InterPro" id="IPR019775">
    <property type="entry name" value="WD40_repeat_CS"/>
</dbReference>
<proteinExistence type="inferred from homology"/>
<dbReference type="EMBL" id="CVMT01000007">
    <property type="protein sequence ID" value="CRG89998.1"/>
    <property type="molecule type" value="Genomic_DNA"/>
</dbReference>
<dbReference type="PROSITE" id="PS50082">
    <property type="entry name" value="WD_REPEATS_2"/>
    <property type="match status" value="1"/>
</dbReference>
<name>A0A0U1M330_TALIS</name>
<dbReference type="GO" id="GO:0005737">
    <property type="term" value="C:cytoplasm"/>
    <property type="evidence" value="ECO:0007669"/>
    <property type="project" value="UniProtKB-SubCell"/>
</dbReference>
<evidence type="ECO:0000256" key="1">
    <source>
        <dbReference type="ARBA" id="ARBA00004496"/>
    </source>
</evidence>